<name>A0A6J4V094_9BACT</name>
<accession>A0A6J4V094</accession>
<feature type="non-terminal residue" evidence="2">
    <location>
        <position position="1"/>
    </location>
</feature>
<sequence length="67" mass="7154">DPNRWRAGAIPSDAASRNSGPTRAMPTVGAPRRASPTRRRAPARACPRRPRRPRGSGGGANARRPCL</sequence>
<proteinExistence type="predicted"/>
<dbReference type="EMBL" id="CADCWG010000183">
    <property type="protein sequence ID" value="CAA9563191.1"/>
    <property type="molecule type" value="Genomic_DNA"/>
</dbReference>
<feature type="compositionally biased region" description="Basic residues" evidence="1">
    <location>
        <begin position="35"/>
        <end position="54"/>
    </location>
</feature>
<dbReference type="AlphaFoldDB" id="A0A6J4V094"/>
<protein>
    <submittedName>
        <fullName evidence="2">Uncharacterized protein</fullName>
    </submittedName>
</protein>
<feature type="region of interest" description="Disordered" evidence="1">
    <location>
        <begin position="1"/>
        <end position="67"/>
    </location>
</feature>
<feature type="non-terminal residue" evidence="2">
    <location>
        <position position="67"/>
    </location>
</feature>
<organism evidence="2">
    <name type="scientific">uncultured Thermomicrobiales bacterium</name>
    <dbReference type="NCBI Taxonomy" id="1645740"/>
    <lineage>
        <taxon>Bacteria</taxon>
        <taxon>Pseudomonadati</taxon>
        <taxon>Thermomicrobiota</taxon>
        <taxon>Thermomicrobia</taxon>
        <taxon>Thermomicrobiales</taxon>
        <taxon>environmental samples</taxon>
    </lineage>
</organism>
<reference evidence="2" key="1">
    <citation type="submission" date="2020-02" db="EMBL/GenBank/DDBJ databases">
        <authorList>
            <person name="Meier V. D."/>
        </authorList>
    </citation>
    <scope>NUCLEOTIDE SEQUENCE</scope>
    <source>
        <strain evidence="2">AVDCRST_MAG49</strain>
    </source>
</reference>
<evidence type="ECO:0000313" key="2">
    <source>
        <dbReference type="EMBL" id="CAA9563191.1"/>
    </source>
</evidence>
<gene>
    <name evidence="2" type="ORF">AVDCRST_MAG49-2679</name>
</gene>
<evidence type="ECO:0000256" key="1">
    <source>
        <dbReference type="SAM" id="MobiDB-lite"/>
    </source>
</evidence>